<name>A0A243RTA2_9ACTN</name>
<dbReference type="EMBL" id="NGFP01000023">
    <property type="protein sequence ID" value="OUC98278.1"/>
    <property type="molecule type" value="Genomic_DNA"/>
</dbReference>
<evidence type="ECO:0000313" key="1">
    <source>
        <dbReference type="EMBL" id="OUC98278.1"/>
    </source>
</evidence>
<protein>
    <submittedName>
        <fullName evidence="1">Uncharacterized protein</fullName>
    </submittedName>
</protein>
<keyword evidence="2" id="KW-1185">Reference proteome</keyword>
<proteinExistence type="predicted"/>
<gene>
    <name evidence="1" type="ORF">CA984_07645</name>
</gene>
<dbReference type="RefSeq" id="WP_207620776.1">
    <property type="nucleotide sequence ID" value="NZ_NGFP01000023.1"/>
</dbReference>
<dbReference type="AlphaFoldDB" id="A0A243RTA2"/>
<evidence type="ECO:0000313" key="2">
    <source>
        <dbReference type="Proteomes" id="UP000194761"/>
    </source>
</evidence>
<reference evidence="1 2" key="1">
    <citation type="submission" date="2017-05" db="EMBL/GenBank/DDBJ databases">
        <title>Biotechnological potential of actinobacteria isolated from South African environments.</title>
        <authorList>
            <person name="Le Roes-Hill M."/>
            <person name="Prins A."/>
            <person name="Durrell K.A."/>
        </authorList>
    </citation>
    <scope>NUCLEOTIDE SEQUENCE [LARGE SCALE GENOMIC DNA]</scope>
    <source>
        <strain evidence="1">M26</strain>
    </source>
</reference>
<comment type="caution">
    <text evidence="1">The sequence shown here is derived from an EMBL/GenBank/DDBJ whole genome shotgun (WGS) entry which is preliminary data.</text>
</comment>
<accession>A0A243RTA2</accession>
<dbReference type="Proteomes" id="UP000194761">
    <property type="component" value="Unassembled WGS sequence"/>
</dbReference>
<organism evidence="1 2">
    <name type="scientific">Streptosporangium minutum</name>
    <dbReference type="NCBI Taxonomy" id="569862"/>
    <lineage>
        <taxon>Bacteria</taxon>
        <taxon>Bacillati</taxon>
        <taxon>Actinomycetota</taxon>
        <taxon>Actinomycetes</taxon>
        <taxon>Streptosporangiales</taxon>
        <taxon>Streptosporangiaceae</taxon>
        <taxon>Streptosporangium</taxon>
    </lineage>
</organism>
<sequence>MKLVVFAVRPPVSSTVAEVAERAKLHPPAAAVALQKLAAVRVASFDRAKHTYTLLDDTFRLAVQAEVRVAGRGADVVVVVARHTGTPASALSRRRG</sequence>